<reference evidence="1 2" key="1">
    <citation type="submission" date="2011-08" db="EMBL/GenBank/DDBJ databases">
        <authorList>
            <person name="Weinstock G."/>
            <person name="Sodergren E."/>
            <person name="Clifton S."/>
            <person name="Fulton L."/>
            <person name="Fulton B."/>
            <person name="Courtney L."/>
            <person name="Fronick C."/>
            <person name="Harrison M."/>
            <person name="Strong C."/>
            <person name="Farmer C."/>
            <person name="Delahaunty K."/>
            <person name="Markovic C."/>
            <person name="Hall O."/>
            <person name="Minx P."/>
            <person name="Tomlinson C."/>
            <person name="Mitreva M."/>
            <person name="Hou S."/>
            <person name="Chen J."/>
            <person name="Wollam A."/>
            <person name="Pepin K.H."/>
            <person name="Johnson M."/>
            <person name="Bhonagiri V."/>
            <person name="Zhang X."/>
            <person name="Suruliraj S."/>
            <person name="Warren W."/>
            <person name="Chinwalla A."/>
            <person name="Mardis E.R."/>
            <person name="Wilson R.K."/>
        </authorList>
    </citation>
    <scope>NUCLEOTIDE SEQUENCE [LARGE SCALE GENOMIC DNA]</scope>
    <source>
        <strain evidence="1 2">ATCC 51873</strain>
    </source>
</reference>
<evidence type="ECO:0000313" key="2">
    <source>
        <dbReference type="Proteomes" id="UP000005959"/>
    </source>
</evidence>
<accession>G9YCV2</accession>
<dbReference type="HOGENOM" id="CLU_2167414_0_0_6"/>
<dbReference type="Proteomes" id="UP000005959">
    <property type="component" value="Unassembled WGS sequence"/>
</dbReference>
<dbReference type="EMBL" id="AGCI01000105">
    <property type="protein sequence ID" value="EHM38310.1"/>
    <property type="molecule type" value="Genomic_DNA"/>
</dbReference>
<evidence type="ECO:0000313" key="1">
    <source>
        <dbReference type="EMBL" id="EHM38310.1"/>
    </source>
</evidence>
<protein>
    <submittedName>
        <fullName evidence="1">Uncharacterized protein</fullName>
    </submittedName>
</protein>
<name>G9YCV2_HAFAL</name>
<organism evidence="1 2">
    <name type="scientific">Hafnia alvei ATCC 51873</name>
    <dbReference type="NCBI Taxonomy" id="1002364"/>
    <lineage>
        <taxon>Bacteria</taxon>
        <taxon>Pseudomonadati</taxon>
        <taxon>Pseudomonadota</taxon>
        <taxon>Gammaproteobacteria</taxon>
        <taxon>Enterobacterales</taxon>
        <taxon>Hafniaceae</taxon>
        <taxon>Hafnia</taxon>
    </lineage>
</organism>
<comment type="caution">
    <text evidence="1">The sequence shown here is derived from an EMBL/GenBank/DDBJ whole genome shotgun (WGS) entry which is preliminary data.</text>
</comment>
<proteinExistence type="predicted"/>
<gene>
    <name evidence="1" type="ORF">HMPREF0454_04430</name>
</gene>
<sequence length="110" mass="12704">MTVMVTNKTHTSAVKRVRIAIKYMYASALLHNNDFIKIMMVLRKLRLRCSRLYRDGRIAGREKINAVQNSHGLPPHRLGYQHWLLLQHFCIAIVEEGANANLKLLTPKLL</sequence>
<dbReference type="AlphaFoldDB" id="G9YCV2"/>